<dbReference type="EMBL" id="OX597819">
    <property type="protein sequence ID" value="CAI9724900.1"/>
    <property type="molecule type" value="Genomic_DNA"/>
</dbReference>
<name>A0AA36AZ03_OCTVU</name>
<reference evidence="1" key="1">
    <citation type="submission" date="2023-08" db="EMBL/GenBank/DDBJ databases">
        <authorList>
            <person name="Alioto T."/>
            <person name="Alioto T."/>
            <person name="Gomez Garrido J."/>
        </authorList>
    </citation>
    <scope>NUCLEOTIDE SEQUENCE</scope>
</reference>
<keyword evidence="2" id="KW-1185">Reference proteome</keyword>
<sequence>MELKQNDKPEYGCLLRRNFDFFPAGFTPNYNYRIIAIHIYKMICKIVGALKNEYLSSKHSFASSEIQTVIHIRAYFSQIHDYVEKAASAFTVKMHRYNFTNFNVHG</sequence>
<gene>
    <name evidence="1" type="ORF">OCTVUL_1B021915</name>
</gene>
<evidence type="ECO:0000313" key="1">
    <source>
        <dbReference type="EMBL" id="CAI9724900.1"/>
    </source>
</evidence>
<accession>A0AA36AZ03</accession>
<dbReference type="AlphaFoldDB" id="A0AA36AZ03"/>
<evidence type="ECO:0000313" key="2">
    <source>
        <dbReference type="Proteomes" id="UP001162480"/>
    </source>
</evidence>
<dbReference type="Proteomes" id="UP001162480">
    <property type="component" value="Chromosome 6"/>
</dbReference>
<proteinExistence type="predicted"/>
<organism evidence="1 2">
    <name type="scientific">Octopus vulgaris</name>
    <name type="common">Common octopus</name>
    <dbReference type="NCBI Taxonomy" id="6645"/>
    <lineage>
        <taxon>Eukaryota</taxon>
        <taxon>Metazoa</taxon>
        <taxon>Spiralia</taxon>
        <taxon>Lophotrochozoa</taxon>
        <taxon>Mollusca</taxon>
        <taxon>Cephalopoda</taxon>
        <taxon>Coleoidea</taxon>
        <taxon>Octopodiformes</taxon>
        <taxon>Octopoda</taxon>
        <taxon>Incirrata</taxon>
        <taxon>Octopodidae</taxon>
        <taxon>Octopus</taxon>
    </lineage>
</organism>
<protein>
    <submittedName>
        <fullName evidence="1">Uncharacterized protein</fullName>
    </submittedName>
</protein>